<dbReference type="GO" id="GO:0006534">
    <property type="term" value="P:cysteine metabolic process"/>
    <property type="evidence" value="ECO:0007669"/>
    <property type="project" value="UniProtKB-ARBA"/>
</dbReference>
<gene>
    <name evidence="5" type="primary">Cbs_5</name>
    <name evidence="5" type="ORF">SAPAEN_R15134</name>
</gene>
<feature type="domain" description="Tryptophan synthase beta chain-like PALP" evidence="4">
    <location>
        <begin position="1"/>
        <end position="69"/>
    </location>
</feature>
<evidence type="ECO:0000256" key="2">
    <source>
        <dbReference type="ARBA" id="ARBA00007103"/>
    </source>
</evidence>
<dbReference type="GO" id="GO:0044272">
    <property type="term" value="P:sulfur compound biosynthetic process"/>
    <property type="evidence" value="ECO:0007669"/>
    <property type="project" value="UniProtKB-ARBA"/>
</dbReference>
<name>A0A7K7SKI1_9TYRA</name>
<dbReference type="Gene3D" id="3.40.50.1100">
    <property type="match status" value="1"/>
</dbReference>
<dbReference type="GO" id="GO:0009069">
    <property type="term" value="P:serine family amino acid metabolic process"/>
    <property type="evidence" value="ECO:0007669"/>
    <property type="project" value="UniProtKB-ARBA"/>
</dbReference>
<comment type="cofactor">
    <cofactor evidence="1">
        <name>pyridoxal 5'-phosphate</name>
        <dbReference type="ChEBI" id="CHEBI:597326"/>
    </cofactor>
</comment>
<dbReference type="InterPro" id="IPR050214">
    <property type="entry name" value="Cys_Synth/Cystath_Beta-Synth"/>
</dbReference>
<evidence type="ECO:0000313" key="6">
    <source>
        <dbReference type="Proteomes" id="UP000589485"/>
    </source>
</evidence>
<comment type="caution">
    <text evidence="5">The sequence shown here is derived from an EMBL/GenBank/DDBJ whole genome shotgun (WGS) entry which is preliminary data.</text>
</comment>
<dbReference type="SUPFAM" id="SSF53686">
    <property type="entry name" value="Tryptophan synthase beta subunit-like PLP-dependent enzymes"/>
    <property type="match status" value="1"/>
</dbReference>
<dbReference type="PANTHER" id="PTHR10314">
    <property type="entry name" value="CYSTATHIONINE BETA-SYNTHASE"/>
    <property type="match status" value="1"/>
</dbReference>
<dbReference type="EMBL" id="VZSY01000041">
    <property type="protein sequence ID" value="NXA05103.1"/>
    <property type="molecule type" value="Genomic_DNA"/>
</dbReference>
<sequence length="73" mass="7735">EYFNAGGSVKDRVGLRMVEDAERAGIIKPGDTLIEPTSGNTGIGLALVAAVKGYRCIIVLPEKMSIEKVCTVL</sequence>
<accession>A0A7K7SKI1</accession>
<dbReference type="InterPro" id="IPR001926">
    <property type="entry name" value="TrpB-like_PALP"/>
</dbReference>
<evidence type="ECO:0000256" key="1">
    <source>
        <dbReference type="ARBA" id="ARBA00001933"/>
    </source>
</evidence>
<comment type="similarity">
    <text evidence="2">Belongs to the cysteine synthase/cystathionine beta-synthase family.</text>
</comment>
<dbReference type="Proteomes" id="UP000589485">
    <property type="component" value="Unassembled WGS sequence"/>
</dbReference>
<proteinExistence type="inferred from homology"/>
<dbReference type="Pfam" id="PF00291">
    <property type="entry name" value="PALP"/>
    <property type="match status" value="1"/>
</dbReference>
<keyword evidence="6" id="KW-1185">Reference proteome</keyword>
<dbReference type="FunFam" id="3.40.50.1100:FF:000003">
    <property type="entry name" value="Cystathionine beta-synthase"/>
    <property type="match status" value="1"/>
</dbReference>
<reference evidence="5 6" key="1">
    <citation type="submission" date="2019-09" db="EMBL/GenBank/DDBJ databases">
        <title>Bird 10,000 Genomes (B10K) Project - Family phase.</title>
        <authorList>
            <person name="Zhang G."/>
        </authorList>
    </citation>
    <scope>NUCLEOTIDE SEQUENCE [LARGE SCALE GENOMIC DNA]</scope>
    <source>
        <strain evidence="5">B10K-DU-030-41</strain>
        <tissue evidence="5">Muscle</tissue>
    </source>
</reference>
<organism evidence="5 6">
    <name type="scientific">Sapayoa aenigma</name>
    <name type="common">broad-billed sapayoa</name>
    <dbReference type="NCBI Taxonomy" id="239371"/>
    <lineage>
        <taxon>Eukaryota</taxon>
        <taxon>Metazoa</taxon>
        <taxon>Chordata</taxon>
        <taxon>Craniata</taxon>
        <taxon>Vertebrata</taxon>
        <taxon>Euteleostomi</taxon>
        <taxon>Archelosauria</taxon>
        <taxon>Archosauria</taxon>
        <taxon>Dinosauria</taxon>
        <taxon>Saurischia</taxon>
        <taxon>Theropoda</taxon>
        <taxon>Coelurosauria</taxon>
        <taxon>Aves</taxon>
        <taxon>Neognathae</taxon>
        <taxon>Neoaves</taxon>
        <taxon>Telluraves</taxon>
        <taxon>Australaves</taxon>
        <taxon>Passeriformes</taxon>
        <taxon>Tyrannidae</taxon>
        <taxon>Sapayoa</taxon>
    </lineage>
</organism>
<feature type="non-terminal residue" evidence="5">
    <location>
        <position position="73"/>
    </location>
</feature>
<protein>
    <submittedName>
        <fullName evidence="5">CBS synthase</fullName>
    </submittedName>
</protein>
<dbReference type="AlphaFoldDB" id="A0A7K7SKI1"/>
<evidence type="ECO:0000259" key="4">
    <source>
        <dbReference type="Pfam" id="PF00291"/>
    </source>
</evidence>
<dbReference type="InterPro" id="IPR036052">
    <property type="entry name" value="TrpB-like_PALP_sf"/>
</dbReference>
<feature type="non-terminal residue" evidence="5">
    <location>
        <position position="1"/>
    </location>
</feature>
<dbReference type="OrthoDB" id="728at2759"/>
<evidence type="ECO:0000313" key="5">
    <source>
        <dbReference type="EMBL" id="NXA05103.1"/>
    </source>
</evidence>
<keyword evidence="3" id="KW-0663">Pyridoxal phosphate</keyword>
<evidence type="ECO:0000256" key="3">
    <source>
        <dbReference type="ARBA" id="ARBA00022898"/>
    </source>
</evidence>